<dbReference type="InterPro" id="IPR042197">
    <property type="entry name" value="Apaf_helical"/>
</dbReference>
<dbReference type="Pfam" id="PF23598">
    <property type="entry name" value="LRR_14"/>
    <property type="match status" value="1"/>
</dbReference>
<keyword evidence="12" id="KW-1185">Reference proteome</keyword>
<dbReference type="Gene3D" id="1.10.10.10">
    <property type="entry name" value="Winged helix-like DNA-binding domain superfamily/Winged helix DNA-binding domain"/>
    <property type="match status" value="1"/>
</dbReference>
<accession>A0ABD2YNK9</accession>
<feature type="domain" description="Disease resistance protein winged helix" evidence="9">
    <location>
        <begin position="441"/>
        <end position="518"/>
    </location>
</feature>
<dbReference type="PANTHER" id="PTHR23155:SF1185">
    <property type="entry name" value="DISEASE RESISTANCE RPP8-LIKE PROTEIN 3-RELATED"/>
    <property type="match status" value="1"/>
</dbReference>
<sequence>MSVAIISTVLSTLHDVLVEEAKFLSGVTDQVEEVSKELKRMQCFLRDAETRHCEDESVRNWLREIRSLAYRIEDAVETFAIKVASKRSSSRRGHGKKVLNRYLCLLGESRSLHNRGLEISKVKTDINNLTTSLQRYGIKAITESGESSSTARNQNQQYSRWWIQQTYPYEVEEYFVGMQEDIKQLVSHVVDDDKRYRVISIWGMGGLGKTTLARKIYKHMDVQRCFQHFAWACVTQQGQIRSIIQDVFLQLNPEKQEEVKCMGDRELVQQLYEFQKGKKCLIVLDNVWKLEEWKSLVASFNAAQGLTKILLTTRNRKVAEIGFTYELKCLNEEESWELLQKIAFSRKNAEDFKMEPNLRNVGIEIVHKCGGLPLAISVLGGILKEKKDSLTEWQIVNKYIGSYLSKGEDDAKGGAVARILSLSYNDLPYHLKPCFLYMSSFREYEDIEAEQLYLLWMAEGMVLSQHRRSGETLMEIAEGYLDELVQRSMVQVQMLELPIAGARRFVSCRLHDMMRDLCLQKGREEEFIRVVDFRGRKMPFVDSLLFTNINAYRLVIHIDEKVEGVADSIFGQEDYLYVRSLLCINEKSRFWEKVITWPQVVHMRDFKLLRVLKFEGFDFCRQRLPVELRKLIHLRLLSLKCCKLDELPSSTAFLPSLETLDLQVNNGIKVPNIFWKMKRLRHLYLNDQCWTETRTGKLQLHGLSELETLVGLDSNMYEISDLSELTNLRYLTVRVVNNESLQATINHISLNGQKLWETILHIRGCYFGSSKAGTALFRRLLTCGNLHHLFLDARVIKFPEYEHQFLQSLVQLILIDNKIEEDPMKTLGKLPQLRILLLESNAYIGNQLTCHQFGFPKLIALRLLRLPNLEFWRVYKGAMPNLCGLQIQHCRRLIMIPDGLRFIVGLKDLEIHGMPLKFCDRVRLVDGREGMDFDKIRHVPSVSIGYPF</sequence>
<dbReference type="InterPro" id="IPR044974">
    <property type="entry name" value="Disease_R_plants"/>
</dbReference>
<dbReference type="FunFam" id="1.10.8.430:FF:000003">
    <property type="entry name" value="Probable disease resistance protein At5g66910"/>
    <property type="match status" value="1"/>
</dbReference>
<dbReference type="Gene3D" id="3.80.10.10">
    <property type="entry name" value="Ribonuclease Inhibitor"/>
    <property type="match status" value="2"/>
</dbReference>
<dbReference type="InterPro" id="IPR038005">
    <property type="entry name" value="RX-like_CC"/>
</dbReference>
<dbReference type="SUPFAM" id="SSF52540">
    <property type="entry name" value="P-loop containing nucleoside triphosphate hydrolases"/>
    <property type="match status" value="1"/>
</dbReference>
<organism evidence="11 12">
    <name type="scientific">Cinchona calisaya</name>
    <dbReference type="NCBI Taxonomy" id="153742"/>
    <lineage>
        <taxon>Eukaryota</taxon>
        <taxon>Viridiplantae</taxon>
        <taxon>Streptophyta</taxon>
        <taxon>Embryophyta</taxon>
        <taxon>Tracheophyta</taxon>
        <taxon>Spermatophyta</taxon>
        <taxon>Magnoliopsida</taxon>
        <taxon>eudicotyledons</taxon>
        <taxon>Gunneridae</taxon>
        <taxon>Pentapetalae</taxon>
        <taxon>asterids</taxon>
        <taxon>lamiids</taxon>
        <taxon>Gentianales</taxon>
        <taxon>Rubiaceae</taxon>
        <taxon>Cinchonoideae</taxon>
        <taxon>Cinchoneae</taxon>
        <taxon>Cinchona</taxon>
    </lineage>
</organism>
<feature type="domain" description="Disease resistance R13L4/SHOC-2-like LRR" evidence="10">
    <location>
        <begin position="601"/>
        <end position="892"/>
    </location>
</feature>
<keyword evidence="6" id="KW-0067">ATP-binding</keyword>
<dbReference type="InterPro" id="IPR002182">
    <property type="entry name" value="NB-ARC"/>
</dbReference>
<feature type="domain" description="Disease resistance N-terminal" evidence="8">
    <location>
        <begin position="5"/>
        <end position="92"/>
    </location>
</feature>
<gene>
    <name evidence="11" type="ORF">ACH5RR_032902</name>
</gene>
<dbReference type="Gene3D" id="1.10.8.430">
    <property type="entry name" value="Helical domain of apoptotic protease-activating factors"/>
    <property type="match status" value="1"/>
</dbReference>
<dbReference type="InterPro" id="IPR041118">
    <property type="entry name" value="Rx_N"/>
</dbReference>
<evidence type="ECO:0000256" key="5">
    <source>
        <dbReference type="ARBA" id="ARBA00022821"/>
    </source>
</evidence>
<dbReference type="Gene3D" id="3.40.50.300">
    <property type="entry name" value="P-loop containing nucleotide triphosphate hydrolases"/>
    <property type="match status" value="1"/>
</dbReference>
<dbReference type="FunFam" id="1.10.10.10:FF:000322">
    <property type="entry name" value="Probable disease resistance protein At1g63360"/>
    <property type="match status" value="1"/>
</dbReference>
<dbReference type="PRINTS" id="PR00364">
    <property type="entry name" value="DISEASERSIST"/>
</dbReference>
<dbReference type="EMBL" id="JBJUIK010000013">
    <property type="protein sequence ID" value="KAL3507520.1"/>
    <property type="molecule type" value="Genomic_DNA"/>
</dbReference>
<dbReference type="GO" id="GO:0051607">
    <property type="term" value="P:defense response to virus"/>
    <property type="evidence" value="ECO:0007669"/>
    <property type="project" value="UniProtKB-ARBA"/>
</dbReference>
<dbReference type="InterPro" id="IPR055414">
    <property type="entry name" value="LRR_R13L4/SHOC2-like"/>
</dbReference>
<comment type="caution">
    <text evidence="11">The sequence shown here is derived from an EMBL/GenBank/DDBJ whole genome shotgun (WGS) entry which is preliminary data.</text>
</comment>
<evidence type="ECO:0000256" key="3">
    <source>
        <dbReference type="ARBA" id="ARBA00022737"/>
    </source>
</evidence>
<dbReference type="Gene3D" id="1.20.5.4130">
    <property type="match status" value="1"/>
</dbReference>
<evidence type="ECO:0008006" key="13">
    <source>
        <dbReference type="Google" id="ProtNLM"/>
    </source>
</evidence>
<keyword evidence="2" id="KW-0433">Leucine-rich repeat</keyword>
<evidence type="ECO:0000313" key="12">
    <source>
        <dbReference type="Proteomes" id="UP001630127"/>
    </source>
</evidence>
<dbReference type="InterPro" id="IPR058922">
    <property type="entry name" value="WHD_DRP"/>
</dbReference>
<keyword evidence="4" id="KW-0547">Nucleotide-binding</keyword>
<keyword evidence="3" id="KW-0677">Repeat</keyword>
<evidence type="ECO:0000259" key="7">
    <source>
        <dbReference type="Pfam" id="PF00931"/>
    </source>
</evidence>
<dbReference type="Pfam" id="PF18052">
    <property type="entry name" value="Rx_N"/>
    <property type="match status" value="1"/>
</dbReference>
<dbReference type="InterPro" id="IPR027417">
    <property type="entry name" value="P-loop_NTPase"/>
</dbReference>
<dbReference type="FunFam" id="3.40.50.300:FF:001091">
    <property type="entry name" value="Probable disease resistance protein At1g61300"/>
    <property type="match status" value="1"/>
</dbReference>
<keyword evidence="5" id="KW-0611">Plant defense</keyword>
<dbReference type="InterPro" id="IPR032675">
    <property type="entry name" value="LRR_dom_sf"/>
</dbReference>
<dbReference type="Pfam" id="PF00931">
    <property type="entry name" value="NB-ARC"/>
    <property type="match status" value="1"/>
</dbReference>
<dbReference type="AlphaFoldDB" id="A0ABD2YNK9"/>
<evidence type="ECO:0000259" key="9">
    <source>
        <dbReference type="Pfam" id="PF23559"/>
    </source>
</evidence>
<feature type="domain" description="NB-ARC" evidence="7">
    <location>
        <begin position="180"/>
        <end position="347"/>
    </location>
</feature>
<evidence type="ECO:0000256" key="6">
    <source>
        <dbReference type="ARBA" id="ARBA00022840"/>
    </source>
</evidence>
<evidence type="ECO:0000313" key="11">
    <source>
        <dbReference type="EMBL" id="KAL3507520.1"/>
    </source>
</evidence>
<evidence type="ECO:0000256" key="2">
    <source>
        <dbReference type="ARBA" id="ARBA00022614"/>
    </source>
</evidence>
<dbReference type="CDD" id="cd14798">
    <property type="entry name" value="RX-CC_like"/>
    <property type="match status" value="1"/>
</dbReference>
<evidence type="ECO:0000256" key="1">
    <source>
        <dbReference type="ARBA" id="ARBA00008894"/>
    </source>
</evidence>
<name>A0ABD2YNK9_9GENT</name>
<evidence type="ECO:0000256" key="4">
    <source>
        <dbReference type="ARBA" id="ARBA00022741"/>
    </source>
</evidence>
<comment type="similarity">
    <text evidence="1">Belongs to the disease resistance NB-LRR family.</text>
</comment>
<evidence type="ECO:0000259" key="10">
    <source>
        <dbReference type="Pfam" id="PF23598"/>
    </source>
</evidence>
<dbReference type="PANTHER" id="PTHR23155">
    <property type="entry name" value="DISEASE RESISTANCE PROTEIN RP"/>
    <property type="match status" value="1"/>
</dbReference>
<protein>
    <recommendedName>
        <fullName evidence="13">Disease resistance protein At1g50180</fullName>
    </recommendedName>
</protein>
<dbReference type="Pfam" id="PF23559">
    <property type="entry name" value="WHD_DRP"/>
    <property type="match status" value="1"/>
</dbReference>
<dbReference type="InterPro" id="IPR036388">
    <property type="entry name" value="WH-like_DNA-bd_sf"/>
</dbReference>
<proteinExistence type="inferred from homology"/>
<evidence type="ECO:0000259" key="8">
    <source>
        <dbReference type="Pfam" id="PF18052"/>
    </source>
</evidence>
<dbReference type="GO" id="GO:0005524">
    <property type="term" value="F:ATP binding"/>
    <property type="evidence" value="ECO:0007669"/>
    <property type="project" value="UniProtKB-KW"/>
</dbReference>
<dbReference type="SUPFAM" id="SSF52058">
    <property type="entry name" value="L domain-like"/>
    <property type="match status" value="1"/>
</dbReference>
<reference evidence="11 12" key="1">
    <citation type="submission" date="2024-11" db="EMBL/GenBank/DDBJ databases">
        <title>A near-complete genome assembly of Cinchona calisaya.</title>
        <authorList>
            <person name="Lian D.C."/>
            <person name="Zhao X.W."/>
            <person name="Wei L."/>
        </authorList>
    </citation>
    <scope>NUCLEOTIDE SEQUENCE [LARGE SCALE GENOMIC DNA]</scope>
    <source>
        <tissue evidence="11">Nenye</tissue>
    </source>
</reference>
<dbReference type="Proteomes" id="UP001630127">
    <property type="component" value="Unassembled WGS sequence"/>
</dbReference>